<proteinExistence type="predicted"/>
<accession>A0ABS1CM61</accession>
<name>A0ABS1CM61_9GAMM</name>
<evidence type="ECO:0000313" key="2">
    <source>
        <dbReference type="Proteomes" id="UP000748752"/>
    </source>
</evidence>
<evidence type="ECO:0008006" key="3">
    <source>
        <dbReference type="Google" id="ProtNLM"/>
    </source>
</evidence>
<keyword evidence="2" id="KW-1185">Reference proteome</keyword>
<protein>
    <recommendedName>
        <fullName evidence="3">Alpha/beta hydrolase</fullName>
    </recommendedName>
</protein>
<reference evidence="1 2" key="1">
    <citation type="journal article" date="2020" name="Microorganisms">
        <title>Osmotic Adaptation and Compatible Solute Biosynthesis of Phototrophic Bacteria as Revealed from Genome Analyses.</title>
        <authorList>
            <person name="Imhoff J.F."/>
            <person name="Rahn T."/>
            <person name="Kunzel S."/>
            <person name="Keller A."/>
            <person name="Neulinger S.C."/>
        </authorList>
    </citation>
    <scope>NUCLEOTIDE SEQUENCE [LARGE SCALE GENOMIC DNA]</scope>
    <source>
        <strain evidence="1 2">DSM 6210</strain>
    </source>
</reference>
<dbReference type="EMBL" id="NRRV01000062">
    <property type="protein sequence ID" value="MBK1632922.1"/>
    <property type="molecule type" value="Genomic_DNA"/>
</dbReference>
<comment type="caution">
    <text evidence="1">The sequence shown here is derived from an EMBL/GenBank/DDBJ whole genome shotgun (WGS) entry which is preliminary data.</text>
</comment>
<evidence type="ECO:0000313" key="1">
    <source>
        <dbReference type="EMBL" id="MBK1632922.1"/>
    </source>
</evidence>
<organism evidence="1 2">
    <name type="scientific">Thiohalocapsa halophila</name>
    <dbReference type="NCBI Taxonomy" id="69359"/>
    <lineage>
        <taxon>Bacteria</taxon>
        <taxon>Pseudomonadati</taxon>
        <taxon>Pseudomonadota</taxon>
        <taxon>Gammaproteobacteria</taxon>
        <taxon>Chromatiales</taxon>
        <taxon>Chromatiaceae</taxon>
        <taxon>Thiohalocapsa</taxon>
    </lineage>
</organism>
<gene>
    <name evidence="1" type="ORF">CKO31_19645</name>
</gene>
<dbReference type="Proteomes" id="UP000748752">
    <property type="component" value="Unassembled WGS sequence"/>
</dbReference>
<sequence>MCLLLLSIAPQGIAGTDDDWPDWAEQPDLMEQVAAVSDGELRFLPAADTDGEHAHLNRISITEDSLDGGWVALEQCHENIDAVPAAQIMFRAGGIRDLTIESSRNIGRAWVEGHSVQLKDVGRDAVLCIRAESQALRDMGDGRYRLRNGPYMRRFLDGYYPMRVTLDIQYPAEVIQVMGQSPSIQPGFDVTDGGSDLSVDATFEGRLVTCFDFCRHSGDCSGPLPACDER</sequence>